<sequence>MGISPERHNSCDNRYTKPLSPKSGSIHQRKGLLKSHIRSDRHDLGRLLISTRVNIQMLLPLELSTYHGAQASVLVITSPSRTLRLGLMGGPTKIVVFTDPYNSVGG</sequence>
<accession>A0A0J6Y7T2</accession>
<protein>
    <submittedName>
        <fullName evidence="2">Uncharacterized protein</fullName>
    </submittedName>
</protein>
<gene>
    <name evidence="2" type="ORF">CIRG_04412</name>
</gene>
<dbReference type="Proteomes" id="UP000054565">
    <property type="component" value="Unassembled WGS sequence"/>
</dbReference>
<evidence type="ECO:0000313" key="2">
    <source>
        <dbReference type="EMBL" id="KMP04731.1"/>
    </source>
</evidence>
<reference evidence="3" key="1">
    <citation type="journal article" date="2010" name="Genome Res.">
        <title>Population genomic sequencing of Coccidioides fungi reveals recent hybridization and transposon control.</title>
        <authorList>
            <person name="Neafsey D.E."/>
            <person name="Barker B.M."/>
            <person name="Sharpton T.J."/>
            <person name="Stajich J.E."/>
            <person name="Park D.J."/>
            <person name="Whiston E."/>
            <person name="Hung C.-Y."/>
            <person name="McMahan C."/>
            <person name="White J."/>
            <person name="Sykes S."/>
            <person name="Heiman D."/>
            <person name="Young S."/>
            <person name="Zeng Q."/>
            <person name="Abouelleil A."/>
            <person name="Aftuck L."/>
            <person name="Bessette D."/>
            <person name="Brown A."/>
            <person name="FitzGerald M."/>
            <person name="Lui A."/>
            <person name="Macdonald J.P."/>
            <person name="Priest M."/>
            <person name="Orbach M.J."/>
            <person name="Galgiani J.N."/>
            <person name="Kirkland T.N."/>
            <person name="Cole G.T."/>
            <person name="Birren B.W."/>
            <person name="Henn M.R."/>
            <person name="Taylor J.W."/>
            <person name="Rounsley S.D."/>
        </authorList>
    </citation>
    <scope>NUCLEOTIDE SEQUENCE [LARGE SCALE GENOMIC DNA]</scope>
    <source>
        <strain evidence="3">RMSCC 2394</strain>
    </source>
</reference>
<name>A0A0J6Y7T2_COCIT</name>
<feature type="compositionally biased region" description="Basic and acidic residues" evidence="1">
    <location>
        <begin position="1"/>
        <end position="15"/>
    </location>
</feature>
<feature type="region of interest" description="Disordered" evidence="1">
    <location>
        <begin position="1"/>
        <end position="34"/>
    </location>
</feature>
<proteinExistence type="predicted"/>
<dbReference type="AlphaFoldDB" id="A0A0J6Y7T2"/>
<dbReference type="EMBL" id="DS028095">
    <property type="protein sequence ID" value="KMP04731.1"/>
    <property type="molecule type" value="Genomic_DNA"/>
</dbReference>
<evidence type="ECO:0000256" key="1">
    <source>
        <dbReference type="SAM" id="MobiDB-lite"/>
    </source>
</evidence>
<evidence type="ECO:0000313" key="3">
    <source>
        <dbReference type="Proteomes" id="UP000054565"/>
    </source>
</evidence>
<organism evidence="2 3">
    <name type="scientific">Coccidioides immitis RMSCC 2394</name>
    <dbReference type="NCBI Taxonomy" id="404692"/>
    <lineage>
        <taxon>Eukaryota</taxon>
        <taxon>Fungi</taxon>
        <taxon>Dikarya</taxon>
        <taxon>Ascomycota</taxon>
        <taxon>Pezizomycotina</taxon>
        <taxon>Eurotiomycetes</taxon>
        <taxon>Eurotiomycetidae</taxon>
        <taxon>Onygenales</taxon>
        <taxon>Onygenaceae</taxon>
        <taxon>Coccidioides</taxon>
    </lineage>
</organism>